<accession>A0A382X0N9</accession>
<proteinExistence type="predicted"/>
<evidence type="ECO:0000313" key="1">
    <source>
        <dbReference type="EMBL" id="SVD64652.1"/>
    </source>
</evidence>
<dbReference type="AlphaFoldDB" id="A0A382X0N9"/>
<evidence type="ECO:0008006" key="2">
    <source>
        <dbReference type="Google" id="ProtNLM"/>
    </source>
</evidence>
<name>A0A382X0N9_9ZZZZ</name>
<sequence>MNRRLKVRRIVVKLGTNLLTRGENQLDIPTISRLVDQIASLT</sequence>
<dbReference type="Gene3D" id="3.40.1160.10">
    <property type="entry name" value="Acetylglutamate kinase-like"/>
    <property type="match status" value="1"/>
</dbReference>
<dbReference type="EMBL" id="UINC01164025">
    <property type="protein sequence ID" value="SVD64652.1"/>
    <property type="molecule type" value="Genomic_DNA"/>
</dbReference>
<reference evidence="1" key="1">
    <citation type="submission" date="2018-05" db="EMBL/GenBank/DDBJ databases">
        <authorList>
            <person name="Lanie J.A."/>
            <person name="Ng W.-L."/>
            <person name="Kazmierczak K.M."/>
            <person name="Andrzejewski T.M."/>
            <person name="Davidsen T.M."/>
            <person name="Wayne K.J."/>
            <person name="Tettelin H."/>
            <person name="Glass J.I."/>
            <person name="Rusch D."/>
            <person name="Podicherti R."/>
            <person name="Tsui H.-C.T."/>
            <person name="Winkler M.E."/>
        </authorList>
    </citation>
    <scope>NUCLEOTIDE SEQUENCE</scope>
</reference>
<protein>
    <recommendedName>
        <fullName evidence="2">Aspartate/glutamate/uridylate kinase domain-containing protein</fullName>
    </recommendedName>
</protein>
<feature type="non-terminal residue" evidence="1">
    <location>
        <position position="42"/>
    </location>
</feature>
<dbReference type="InterPro" id="IPR036393">
    <property type="entry name" value="AceGlu_kinase-like_sf"/>
</dbReference>
<organism evidence="1">
    <name type="scientific">marine metagenome</name>
    <dbReference type="NCBI Taxonomy" id="408172"/>
    <lineage>
        <taxon>unclassified sequences</taxon>
        <taxon>metagenomes</taxon>
        <taxon>ecological metagenomes</taxon>
    </lineage>
</organism>
<dbReference type="SUPFAM" id="SSF53633">
    <property type="entry name" value="Carbamate kinase-like"/>
    <property type="match status" value="1"/>
</dbReference>
<gene>
    <name evidence="1" type="ORF">METZ01_LOCUS417506</name>
</gene>